<keyword evidence="1" id="KW-0732">Signal</keyword>
<protein>
    <recommendedName>
        <fullName evidence="3">Extracellular membrane protein CFEM domain-containing protein</fullName>
    </recommendedName>
</protein>
<evidence type="ECO:0000256" key="1">
    <source>
        <dbReference type="SAM" id="SignalP"/>
    </source>
</evidence>
<evidence type="ECO:0000313" key="2">
    <source>
        <dbReference type="EMBL" id="CAE0439765.1"/>
    </source>
</evidence>
<proteinExistence type="predicted"/>
<feature type="signal peptide" evidence="1">
    <location>
        <begin position="1"/>
        <end position="20"/>
    </location>
</feature>
<gene>
    <name evidence="2" type="ORF">ASTO00021_LOCUS9939</name>
</gene>
<sequence>MATMKLVFALVVVFIGTTSANMISDERAKELASVLNPEQHERALQTLEDADCFDVCEFDNSTIVGAGDNCTALEIIYTDFAECVDTECNGEVPAVIQQVSCILVVGFSLLEASIVSNATCDALPIEDICGILSPAPFVSYNGALTAVAVLVVTFLTK</sequence>
<organism evidence="2">
    <name type="scientific">Aplanochytrium stocchinoi</name>
    <dbReference type="NCBI Taxonomy" id="215587"/>
    <lineage>
        <taxon>Eukaryota</taxon>
        <taxon>Sar</taxon>
        <taxon>Stramenopiles</taxon>
        <taxon>Bigyra</taxon>
        <taxon>Labyrinthulomycetes</taxon>
        <taxon>Thraustochytrida</taxon>
        <taxon>Thraustochytriidae</taxon>
        <taxon>Aplanochytrium</taxon>
    </lineage>
</organism>
<dbReference type="AlphaFoldDB" id="A0A7S3LS98"/>
<accession>A0A7S3LS98</accession>
<name>A0A7S3LS98_9STRA</name>
<dbReference type="EMBL" id="HBIN01013169">
    <property type="protein sequence ID" value="CAE0439765.1"/>
    <property type="molecule type" value="Transcribed_RNA"/>
</dbReference>
<evidence type="ECO:0008006" key="3">
    <source>
        <dbReference type="Google" id="ProtNLM"/>
    </source>
</evidence>
<feature type="chain" id="PRO_5030859457" description="Extracellular membrane protein CFEM domain-containing protein" evidence="1">
    <location>
        <begin position="21"/>
        <end position="157"/>
    </location>
</feature>
<reference evidence="2" key="1">
    <citation type="submission" date="2021-01" db="EMBL/GenBank/DDBJ databases">
        <authorList>
            <person name="Corre E."/>
            <person name="Pelletier E."/>
            <person name="Niang G."/>
            <person name="Scheremetjew M."/>
            <person name="Finn R."/>
            <person name="Kale V."/>
            <person name="Holt S."/>
            <person name="Cochrane G."/>
            <person name="Meng A."/>
            <person name="Brown T."/>
            <person name="Cohen L."/>
        </authorList>
    </citation>
    <scope>NUCLEOTIDE SEQUENCE</scope>
    <source>
        <strain evidence="2">GSBS06</strain>
    </source>
</reference>